<accession>A0ABT9P182</accession>
<comment type="caution">
    <text evidence="1">The sequence shown here is derived from an EMBL/GenBank/DDBJ whole genome shotgun (WGS) entry which is preliminary data.</text>
</comment>
<evidence type="ECO:0000313" key="2">
    <source>
        <dbReference type="Proteomes" id="UP001235712"/>
    </source>
</evidence>
<dbReference type="EMBL" id="JAUSQZ010000001">
    <property type="protein sequence ID" value="MDP9826447.1"/>
    <property type="molecule type" value="Genomic_DNA"/>
</dbReference>
<sequence length="30" mass="3208">MRAQLTARAATTLGTIVLLVTIAGAGHKWW</sequence>
<dbReference type="Proteomes" id="UP001235712">
    <property type="component" value="Unassembled WGS sequence"/>
</dbReference>
<name>A0ABT9P182_9ACTN</name>
<organism evidence="1 2">
    <name type="scientific">Kineosporia succinea</name>
    <dbReference type="NCBI Taxonomy" id="84632"/>
    <lineage>
        <taxon>Bacteria</taxon>
        <taxon>Bacillati</taxon>
        <taxon>Actinomycetota</taxon>
        <taxon>Actinomycetes</taxon>
        <taxon>Kineosporiales</taxon>
        <taxon>Kineosporiaceae</taxon>
        <taxon>Kineosporia</taxon>
    </lineage>
</organism>
<proteinExistence type="predicted"/>
<evidence type="ECO:0000313" key="1">
    <source>
        <dbReference type="EMBL" id="MDP9826447.1"/>
    </source>
</evidence>
<reference evidence="1 2" key="1">
    <citation type="submission" date="2023-07" db="EMBL/GenBank/DDBJ databases">
        <title>Sequencing the genomes of 1000 actinobacteria strains.</title>
        <authorList>
            <person name="Klenk H.-P."/>
        </authorList>
    </citation>
    <scope>NUCLEOTIDE SEQUENCE [LARGE SCALE GENOMIC DNA]</scope>
    <source>
        <strain evidence="1 2">DSM 44388</strain>
    </source>
</reference>
<keyword evidence="2" id="KW-1185">Reference proteome</keyword>
<gene>
    <name evidence="1" type="ORF">J2S57_002196</name>
</gene>
<protein>
    <submittedName>
        <fullName evidence="1">Uncharacterized protein</fullName>
    </submittedName>
</protein>